<feature type="domain" description="DAHP synthetase I/KDSA" evidence="9">
    <location>
        <begin position="50"/>
        <end position="342"/>
    </location>
</feature>
<evidence type="ECO:0000259" key="9">
    <source>
        <dbReference type="Pfam" id="PF00793"/>
    </source>
</evidence>
<dbReference type="OrthoDB" id="9807331at2"/>
<evidence type="ECO:0000313" key="11">
    <source>
        <dbReference type="Proteomes" id="UP000011991"/>
    </source>
</evidence>
<keyword evidence="6 8" id="KW-0057">Aromatic amino acid biosynthesis</keyword>
<evidence type="ECO:0000256" key="1">
    <source>
        <dbReference type="ARBA" id="ARBA00003726"/>
    </source>
</evidence>
<dbReference type="PATRIC" id="fig|1265738.3.peg.2718"/>
<dbReference type="PANTHER" id="PTHR21225">
    <property type="entry name" value="PHOSPHO-2-DEHYDRO-3-DEOXYHEPTONATE ALDOLASE DAHP SYNTHETASE"/>
    <property type="match status" value="1"/>
</dbReference>
<keyword evidence="11" id="KW-1185">Reference proteome</keyword>
<evidence type="ECO:0000256" key="4">
    <source>
        <dbReference type="ARBA" id="ARBA00022605"/>
    </source>
</evidence>
<dbReference type="PIRSF" id="PIRSF001361">
    <property type="entry name" value="DAHP_synthase"/>
    <property type="match status" value="1"/>
</dbReference>
<dbReference type="GO" id="GO:0009073">
    <property type="term" value="P:aromatic amino acid family biosynthetic process"/>
    <property type="evidence" value="ECO:0007669"/>
    <property type="project" value="UniProtKB-KW"/>
</dbReference>
<name>M5RM21_9BACT</name>
<evidence type="ECO:0000256" key="3">
    <source>
        <dbReference type="ARBA" id="ARBA00007985"/>
    </source>
</evidence>
<dbReference type="NCBIfam" id="NF009396">
    <property type="entry name" value="PRK12756.1"/>
    <property type="match status" value="1"/>
</dbReference>
<sequence length="355" mass="38777">MTEKTQTPATDDLRINEIKQLMPPKELMAEIPVEDNVAETVSSARAGIQRVLREQDDRLVVVVGPCSIHDPEAAIEYAQNLVVEQQKHQDNLLIVMRVYFEKPRTTVGWKGLINDPGLDDSFEINRGLRTARGLLRDINAMGLPTGTEYLDLISPQYIADLVGWGAIGARTTESQGHRELASGLSCPVGFKNGTSGNVQIAVDAICSASRPHHFLSVTKEGTSAIFATSGNSDCHVIMRGGIHTNYDAASIDAASDLLKKANLTPRIMIDTSHANSRKKYTRQRYVCRDICSQVGDGDDRIMGVMIESNLVEGNQSLSDGNLVRGKSITDACIGWDETVAILQDLSDAVESRRSK</sequence>
<comment type="function">
    <text evidence="1 8">Stereospecific condensation of phosphoenolpyruvate (PEP) and D-erythrose-4-phosphate (E4P) giving rise to 3-deoxy-D-arabino-heptulosonate-7-phosphate (DAHP).</text>
</comment>
<evidence type="ECO:0000256" key="5">
    <source>
        <dbReference type="ARBA" id="ARBA00022679"/>
    </source>
</evidence>
<dbReference type="NCBIfam" id="TIGR00034">
    <property type="entry name" value="aroFGH"/>
    <property type="match status" value="1"/>
</dbReference>
<comment type="catalytic activity">
    <reaction evidence="7 8">
        <text>D-erythrose 4-phosphate + phosphoenolpyruvate + H2O = 7-phospho-2-dehydro-3-deoxy-D-arabino-heptonate + phosphate</text>
        <dbReference type="Rhea" id="RHEA:14717"/>
        <dbReference type="ChEBI" id="CHEBI:15377"/>
        <dbReference type="ChEBI" id="CHEBI:16897"/>
        <dbReference type="ChEBI" id="CHEBI:43474"/>
        <dbReference type="ChEBI" id="CHEBI:58394"/>
        <dbReference type="ChEBI" id="CHEBI:58702"/>
        <dbReference type="EC" id="2.5.1.54"/>
    </reaction>
</comment>
<comment type="caution">
    <text evidence="10">The sequence shown here is derived from an EMBL/GenBank/DDBJ whole genome shotgun (WGS) entry which is preliminary data.</text>
</comment>
<dbReference type="FunFam" id="3.20.20.70:FF:000005">
    <property type="entry name" value="Phospho-2-dehydro-3-deoxyheptonate aldolase"/>
    <property type="match status" value="1"/>
</dbReference>
<evidence type="ECO:0000256" key="7">
    <source>
        <dbReference type="ARBA" id="ARBA00047508"/>
    </source>
</evidence>
<comment type="pathway">
    <text evidence="2 8">Metabolic intermediate biosynthesis; chorismate biosynthesis; chorismate from D-erythrose 4-phosphate and phosphoenolpyruvate: step 1/7.</text>
</comment>
<keyword evidence="4 8" id="KW-0028">Amino-acid biosynthesis</keyword>
<dbReference type="Proteomes" id="UP000011991">
    <property type="component" value="Unassembled WGS sequence"/>
</dbReference>
<dbReference type="GO" id="GO:0003849">
    <property type="term" value="F:3-deoxy-7-phosphoheptulonate synthase activity"/>
    <property type="evidence" value="ECO:0007669"/>
    <property type="project" value="UniProtKB-EC"/>
</dbReference>
<dbReference type="RefSeq" id="WP_008696223.1">
    <property type="nucleotide sequence ID" value="NZ_ANOG01000384.1"/>
</dbReference>
<evidence type="ECO:0000313" key="10">
    <source>
        <dbReference type="EMBL" id="EMI20363.1"/>
    </source>
</evidence>
<dbReference type="GO" id="GO:0009423">
    <property type="term" value="P:chorismate biosynthetic process"/>
    <property type="evidence" value="ECO:0007669"/>
    <property type="project" value="UniProtKB-UniPathway"/>
</dbReference>
<dbReference type="EC" id="2.5.1.54" evidence="8"/>
<reference evidence="10 11" key="1">
    <citation type="journal article" date="2013" name="Mar. Genomics">
        <title>Expression of sulfatases in Rhodopirellula baltica and the diversity of sulfatases in the genus Rhodopirellula.</title>
        <authorList>
            <person name="Wegner C.E."/>
            <person name="Richter-Heitmann T."/>
            <person name="Klindworth A."/>
            <person name="Klockow C."/>
            <person name="Richter M."/>
            <person name="Achstetter T."/>
            <person name="Glockner F.O."/>
            <person name="Harder J."/>
        </authorList>
    </citation>
    <scope>NUCLEOTIDE SEQUENCE [LARGE SCALE GENOMIC DNA]</scope>
    <source>
        <strain evidence="10 11">SM1</strain>
    </source>
</reference>
<evidence type="ECO:0000256" key="2">
    <source>
        <dbReference type="ARBA" id="ARBA00004688"/>
    </source>
</evidence>
<dbReference type="InterPro" id="IPR006219">
    <property type="entry name" value="DAHP_synth_1"/>
</dbReference>
<protein>
    <recommendedName>
        <fullName evidence="8">Phospho-2-dehydro-3-deoxyheptonate aldolase</fullName>
        <ecNumber evidence="8">2.5.1.54</ecNumber>
    </recommendedName>
</protein>
<dbReference type="InterPro" id="IPR006218">
    <property type="entry name" value="DAHP1/KDSA"/>
</dbReference>
<organism evidence="10 11">
    <name type="scientific">Rhodopirellula maiorica SM1</name>
    <dbReference type="NCBI Taxonomy" id="1265738"/>
    <lineage>
        <taxon>Bacteria</taxon>
        <taxon>Pseudomonadati</taxon>
        <taxon>Planctomycetota</taxon>
        <taxon>Planctomycetia</taxon>
        <taxon>Pirellulales</taxon>
        <taxon>Pirellulaceae</taxon>
        <taxon>Novipirellula</taxon>
    </lineage>
</organism>
<dbReference type="Pfam" id="PF00793">
    <property type="entry name" value="DAHP_synth_1"/>
    <property type="match status" value="1"/>
</dbReference>
<dbReference type="GO" id="GO:0042802">
    <property type="term" value="F:identical protein binding"/>
    <property type="evidence" value="ECO:0007669"/>
    <property type="project" value="UniProtKB-ARBA"/>
</dbReference>
<keyword evidence="5 8" id="KW-0808">Transferase</keyword>
<comment type="similarity">
    <text evidence="3 8">Belongs to the class-I DAHP synthase family.</text>
</comment>
<dbReference type="AlphaFoldDB" id="M5RM21"/>
<dbReference type="EMBL" id="ANOG01000384">
    <property type="protein sequence ID" value="EMI20363.1"/>
    <property type="molecule type" value="Genomic_DNA"/>
</dbReference>
<dbReference type="PANTHER" id="PTHR21225:SF12">
    <property type="entry name" value="PHOSPHO-2-DEHYDRO-3-DEOXYHEPTONATE ALDOLASE, TYROSINE-INHIBITED"/>
    <property type="match status" value="1"/>
</dbReference>
<dbReference type="UniPathway" id="UPA00053">
    <property type="reaction ID" value="UER00084"/>
</dbReference>
<dbReference type="GO" id="GO:0008652">
    <property type="term" value="P:amino acid biosynthetic process"/>
    <property type="evidence" value="ECO:0007669"/>
    <property type="project" value="UniProtKB-KW"/>
</dbReference>
<evidence type="ECO:0000256" key="6">
    <source>
        <dbReference type="ARBA" id="ARBA00023141"/>
    </source>
</evidence>
<dbReference type="SUPFAM" id="SSF51569">
    <property type="entry name" value="Aldolase"/>
    <property type="match status" value="1"/>
</dbReference>
<dbReference type="Gene3D" id="3.20.20.70">
    <property type="entry name" value="Aldolase class I"/>
    <property type="match status" value="1"/>
</dbReference>
<proteinExistence type="inferred from homology"/>
<evidence type="ECO:0000256" key="8">
    <source>
        <dbReference type="PIRNR" id="PIRNR001361"/>
    </source>
</evidence>
<accession>M5RM21</accession>
<dbReference type="InterPro" id="IPR013785">
    <property type="entry name" value="Aldolase_TIM"/>
</dbReference>
<dbReference type="NCBIfam" id="NF009395">
    <property type="entry name" value="PRK12755.1"/>
    <property type="match status" value="1"/>
</dbReference>
<gene>
    <name evidence="10" type="ORF">RMSM_02706</name>
</gene>
<dbReference type="GO" id="GO:0005737">
    <property type="term" value="C:cytoplasm"/>
    <property type="evidence" value="ECO:0007669"/>
    <property type="project" value="TreeGrafter"/>
</dbReference>